<proteinExistence type="predicted"/>
<accession>A0ACC0GXR8</accession>
<reference evidence="1 2" key="1">
    <citation type="journal article" date="2022" name="Plant J.">
        <title>Chromosome-level genome of Camellia lanceoleosa provides a valuable resource for understanding genome evolution and self-incompatibility.</title>
        <authorList>
            <person name="Gong W."/>
            <person name="Xiao S."/>
            <person name="Wang L."/>
            <person name="Liao Z."/>
            <person name="Chang Y."/>
            <person name="Mo W."/>
            <person name="Hu G."/>
            <person name="Li W."/>
            <person name="Zhao G."/>
            <person name="Zhu H."/>
            <person name="Hu X."/>
            <person name="Ji K."/>
            <person name="Xiang X."/>
            <person name="Song Q."/>
            <person name="Yuan D."/>
            <person name="Jin S."/>
            <person name="Zhang L."/>
        </authorList>
    </citation>
    <scope>NUCLEOTIDE SEQUENCE [LARGE SCALE GENOMIC DNA]</scope>
    <source>
        <strain evidence="1">SQ_2022a</strain>
    </source>
</reference>
<dbReference type="Proteomes" id="UP001060215">
    <property type="component" value="Chromosome 9"/>
</dbReference>
<sequence length="774" mass="88287">MATGWVGFVGPIVGKIGEFLMDPVRDRFGYLFYYKSKVKNLKDEVEKLDEKREAVQLSVDEAKRNVKRIGPDVKGWLERVDKCCIEAREILKDEVEANKGCRYGWCPNLLLRYSLGKKATKKAKEVAQLHKERKPTEVAYNEPLPGIEYTSTEGIKVFESRRLVTNDVMEALKDDRFHMIAICGMGGVGKTTMVKEVAKRAKEEKLFDEVVMAVVSQSPNEMKIQGEIGDNLGLEFKEETERGRANRLCERLRGTKRILVILDDVWKRLELNDIGIPFGDGHRGCKILLTSRFDNACNDMNAQKKFTVEVLTKEEAWNLFEEMAGISNDPSHTSHKSTDFSRALKDKDEPSWNSALLQLRKSMVENIREVEDKVFKSLELSYNFLGSREIKECFLLCSLYAEDFNIPIEDLVRYGVGIEMFKAIDSVNEARDRVHAFVDDLKKGYLLMDSEQKGCVKIHDVVRDVAISIASKEEHSFMVRCDEALKERPEKERHKNYAVISLRCTGMSKLPDNLEFPKLHLLRLEGNYRYNYASKLPNLPDSFYGGMKELKALSMLNVYIEGSLPTSLRWLTNLRSLSLYECGLINDVSVIGALENLEILSFKGTEIEELPKEIGRLSHLKLLDLLRCGVKRICPGVLSSLSKLEELYLGSSFNDENMIEEAKATFTELCRLSNFTTLVVHLRDFAYWPRDLVLTNLKAFSIIVGDFSEGMIGTRDCRDYQLQNQLSLKDLHESDLMESELKNLLKITKIVEITRAVGVKNVGYDLDKDVAMSP</sequence>
<keyword evidence="2" id="KW-1185">Reference proteome</keyword>
<evidence type="ECO:0000313" key="2">
    <source>
        <dbReference type="Proteomes" id="UP001060215"/>
    </source>
</evidence>
<organism evidence="1 2">
    <name type="scientific">Camellia lanceoleosa</name>
    <dbReference type="NCBI Taxonomy" id="1840588"/>
    <lineage>
        <taxon>Eukaryota</taxon>
        <taxon>Viridiplantae</taxon>
        <taxon>Streptophyta</taxon>
        <taxon>Embryophyta</taxon>
        <taxon>Tracheophyta</taxon>
        <taxon>Spermatophyta</taxon>
        <taxon>Magnoliopsida</taxon>
        <taxon>eudicotyledons</taxon>
        <taxon>Gunneridae</taxon>
        <taxon>Pentapetalae</taxon>
        <taxon>asterids</taxon>
        <taxon>Ericales</taxon>
        <taxon>Theaceae</taxon>
        <taxon>Camellia</taxon>
    </lineage>
</organism>
<evidence type="ECO:0000313" key="1">
    <source>
        <dbReference type="EMBL" id="KAI8005332.1"/>
    </source>
</evidence>
<dbReference type="EMBL" id="CM045766">
    <property type="protein sequence ID" value="KAI8005332.1"/>
    <property type="molecule type" value="Genomic_DNA"/>
</dbReference>
<gene>
    <name evidence="1" type="ORF">LOK49_LG08G00503</name>
</gene>
<name>A0ACC0GXR8_9ERIC</name>
<protein>
    <submittedName>
        <fullName evidence="1">Disease resistance protein</fullName>
    </submittedName>
</protein>
<comment type="caution">
    <text evidence="1">The sequence shown here is derived from an EMBL/GenBank/DDBJ whole genome shotgun (WGS) entry which is preliminary data.</text>
</comment>